<dbReference type="Pfam" id="PF00583">
    <property type="entry name" value="Acetyltransf_1"/>
    <property type="match status" value="1"/>
</dbReference>
<dbReference type="Gene3D" id="3.40.630.30">
    <property type="match status" value="1"/>
</dbReference>
<proteinExistence type="predicted"/>
<dbReference type="PROSITE" id="PS51186">
    <property type="entry name" value="GNAT"/>
    <property type="match status" value="1"/>
</dbReference>
<evidence type="ECO:0000259" key="1">
    <source>
        <dbReference type="PROSITE" id="PS51186"/>
    </source>
</evidence>
<sequence length="223" mass="24027">MIEAAAAPETRYAPLDGAHLDAVMQLHLAATGAVGRADLIKPENRDFFERILTGAGRMFGVWRGGAFVGYGVLQLDLPPSEDARPQLGLKATESLAKLAGACVLPEAWGHGIHDALIEIRVAEARRLGLDHLYATAAPGNARSWENLLAAGFSVCGLVEKYGGHQRYLLHRREGAPQRPTDDGVWLGAEDTAGQVELIAKGWAAGQWRRRADGGRDLFYRGPA</sequence>
<evidence type="ECO:0000313" key="3">
    <source>
        <dbReference type="Proteomes" id="UP001164020"/>
    </source>
</evidence>
<keyword evidence="3" id="KW-1185">Reference proteome</keyword>
<dbReference type="EMBL" id="CP114029">
    <property type="protein sequence ID" value="WAP67626.1"/>
    <property type="molecule type" value="Genomic_DNA"/>
</dbReference>
<protein>
    <recommendedName>
        <fullName evidence="1">N-acetyltransferase domain-containing protein</fullName>
    </recommendedName>
</protein>
<name>A0ABY7BXD0_9HYPH</name>
<dbReference type="InterPro" id="IPR016181">
    <property type="entry name" value="Acyl_CoA_acyltransferase"/>
</dbReference>
<accession>A0ABY7BXD0</accession>
<evidence type="ECO:0000313" key="2">
    <source>
        <dbReference type="EMBL" id="WAP67626.1"/>
    </source>
</evidence>
<dbReference type="SUPFAM" id="SSF55729">
    <property type="entry name" value="Acyl-CoA N-acyltransferases (Nat)"/>
    <property type="match status" value="1"/>
</dbReference>
<dbReference type="Proteomes" id="UP001164020">
    <property type="component" value="Chromosome"/>
</dbReference>
<feature type="domain" description="N-acetyltransferase" evidence="1">
    <location>
        <begin position="10"/>
        <end position="173"/>
    </location>
</feature>
<reference evidence="2" key="1">
    <citation type="submission" date="2022-12" db="EMBL/GenBank/DDBJ databases">
        <title>Jiella pelagia sp. nov., isolated from phosphonate enriched culture of Northwest Pacific surface seawater.</title>
        <authorList>
            <person name="Shin D.Y."/>
            <person name="Hwang C.Y."/>
        </authorList>
    </citation>
    <scope>NUCLEOTIDE SEQUENCE</scope>
    <source>
        <strain evidence="2">HL-NP1</strain>
    </source>
</reference>
<gene>
    <name evidence="2" type="ORF">OH818_19330</name>
</gene>
<organism evidence="2 3">
    <name type="scientific">Jiella pelagia</name>
    <dbReference type="NCBI Taxonomy" id="2986949"/>
    <lineage>
        <taxon>Bacteria</taxon>
        <taxon>Pseudomonadati</taxon>
        <taxon>Pseudomonadota</taxon>
        <taxon>Alphaproteobacteria</taxon>
        <taxon>Hyphomicrobiales</taxon>
        <taxon>Aurantimonadaceae</taxon>
        <taxon>Jiella</taxon>
    </lineage>
</organism>
<dbReference type="InterPro" id="IPR000182">
    <property type="entry name" value="GNAT_dom"/>
</dbReference>
<dbReference type="RefSeq" id="WP_268880089.1">
    <property type="nucleotide sequence ID" value="NZ_CP114029.1"/>
</dbReference>